<feature type="compositionally biased region" description="Low complexity" evidence="2">
    <location>
        <begin position="602"/>
        <end position="624"/>
    </location>
</feature>
<feature type="coiled-coil region" evidence="1">
    <location>
        <begin position="55"/>
        <end position="82"/>
    </location>
</feature>
<reference evidence="4 5" key="1">
    <citation type="journal article" date="2022" name="Nat. Genet.">
        <title>Improved pea reference genome and pan-genome highlight genomic features and evolutionary characteristics.</title>
        <authorList>
            <person name="Yang T."/>
            <person name="Liu R."/>
            <person name="Luo Y."/>
            <person name="Hu S."/>
            <person name="Wang D."/>
            <person name="Wang C."/>
            <person name="Pandey M.K."/>
            <person name="Ge S."/>
            <person name="Xu Q."/>
            <person name="Li N."/>
            <person name="Li G."/>
            <person name="Huang Y."/>
            <person name="Saxena R.K."/>
            <person name="Ji Y."/>
            <person name="Li M."/>
            <person name="Yan X."/>
            <person name="He Y."/>
            <person name="Liu Y."/>
            <person name="Wang X."/>
            <person name="Xiang C."/>
            <person name="Varshney R.K."/>
            <person name="Ding H."/>
            <person name="Gao S."/>
            <person name="Zong X."/>
        </authorList>
    </citation>
    <scope>NUCLEOTIDE SEQUENCE [LARGE SCALE GENOMIC DNA]</scope>
    <source>
        <strain evidence="4 5">cv. Zhongwan 6</strain>
    </source>
</reference>
<organism evidence="4 5">
    <name type="scientific">Pisum sativum</name>
    <name type="common">Garden pea</name>
    <name type="synonym">Lathyrus oleraceus</name>
    <dbReference type="NCBI Taxonomy" id="3888"/>
    <lineage>
        <taxon>Eukaryota</taxon>
        <taxon>Viridiplantae</taxon>
        <taxon>Streptophyta</taxon>
        <taxon>Embryophyta</taxon>
        <taxon>Tracheophyta</taxon>
        <taxon>Spermatophyta</taxon>
        <taxon>Magnoliopsida</taxon>
        <taxon>eudicotyledons</taxon>
        <taxon>Gunneridae</taxon>
        <taxon>Pentapetalae</taxon>
        <taxon>rosids</taxon>
        <taxon>fabids</taxon>
        <taxon>Fabales</taxon>
        <taxon>Fabaceae</taxon>
        <taxon>Papilionoideae</taxon>
        <taxon>50 kb inversion clade</taxon>
        <taxon>NPAAA clade</taxon>
        <taxon>Hologalegina</taxon>
        <taxon>IRL clade</taxon>
        <taxon>Fabeae</taxon>
        <taxon>Lathyrus</taxon>
    </lineage>
</organism>
<gene>
    <name evidence="4" type="ORF">KIW84_045803</name>
</gene>
<keyword evidence="5" id="KW-1185">Reference proteome</keyword>
<dbReference type="PANTHER" id="PTHR32108">
    <property type="entry name" value="DNA-DIRECTED RNA POLYMERASE SUBUNIT ALPHA"/>
    <property type="match status" value="1"/>
</dbReference>
<feature type="domain" description="Retrotransposon gag" evidence="3">
    <location>
        <begin position="456"/>
        <end position="507"/>
    </location>
</feature>
<sequence>MKGKVPFGKVNCRYFPLFEDWLRKRIEVTFLPFPGGDPVCPMIEGPSPSVSMEEFLEMKRARDQLLAEKAELERSVARFQMANQEIRVKMEDQDKRHALEAKRFEMDTAYYGKISQALASSNREHDITKERLARASKVIEDEKRRQILVRDQRDDRARVFAAEWEAEKARIIAERDHYMAERDHYFRQMKIHQKEVGRLQQENTELRYMLLTCVIVTGIIARARRTAPLHSTRPHRYYTRRNTPRLMELPSADILELKDKMNELINIMQGFVVGQKALADKVEKLERASAANSGVNLDGVSNQGLGSRDGGKRTTVGIVNNAGGFGGAAGQPGPSQNQKDNFVPPFYGFDEDQEEDREADQFSMQNEPFVPYSAPPQNKEIQLLAEKIKVLESYATPGVVNMSNMGLVEGIVIPPKFKAPTFDRYNGSSCPETHLQAFVRKISAYTMDQKLWMYFFQDSLSGGSLEWYTKLKSSDIKNWQDLGDAFFKQYQFNADMAPSRTQLQDLFMGTLQGPFAERMVGCPVTNFSDIVVAGERIESWLKLGKIQGTASASSSGSKKPFGNNGGQRKKEGDTSAVYSQRGPGRDRYFQHNAAVTIPAESQPAQSQQQQQPQQRQPFQQRPQRAGYQVRGRMNDRQFDRPPVTYSFLLKKLVDLGLVQLRTLAPLRPDQRPASYNENAKCEFHSGAPGHNVEDCKAFKHVVQDLVDSKAINFAPSPNVNANPMPAHGQRGVNAISAGNRVGLSTVDQLRTPLAEVKRQLLLNGVSAGCDSGCAECTSSGSGCELLRKCVQGLMDEGIIMVERADKEEEEVSTITIYFDPVDLSNLAEAAPVTITVPGPIPYDKDDAVPWHYGGEVYCNGEKMEEQSASETTISKVDNAGTSGFTRSGRLFAPEALKGGEGEKRKKKRPRL</sequence>
<proteinExistence type="predicted"/>
<feature type="compositionally biased region" description="Low complexity" evidence="2">
    <location>
        <begin position="549"/>
        <end position="559"/>
    </location>
</feature>
<dbReference type="Gramene" id="Psat04G0580300-T1">
    <property type="protein sequence ID" value="KAI5422500.1"/>
    <property type="gene ID" value="KIW84_045803"/>
</dbReference>
<feature type="region of interest" description="Disordered" evidence="2">
    <location>
        <begin position="867"/>
        <end position="911"/>
    </location>
</feature>
<evidence type="ECO:0000313" key="5">
    <source>
        <dbReference type="Proteomes" id="UP001058974"/>
    </source>
</evidence>
<evidence type="ECO:0000256" key="2">
    <source>
        <dbReference type="SAM" id="MobiDB-lite"/>
    </source>
</evidence>
<dbReference type="Proteomes" id="UP001058974">
    <property type="component" value="Chromosome 4"/>
</dbReference>
<feature type="compositionally biased region" description="Polar residues" evidence="2">
    <location>
        <begin position="867"/>
        <end position="885"/>
    </location>
</feature>
<feature type="region of interest" description="Disordered" evidence="2">
    <location>
        <begin position="599"/>
        <end position="628"/>
    </location>
</feature>
<keyword evidence="1" id="KW-0175">Coiled coil</keyword>
<comment type="caution">
    <text evidence="4">The sequence shown here is derived from an EMBL/GenBank/DDBJ whole genome shotgun (WGS) entry which is preliminary data.</text>
</comment>
<dbReference type="Pfam" id="PF03732">
    <property type="entry name" value="Retrotrans_gag"/>
    <property type="match status" value="1"/>
</dbReference>
<dbReference type="InterPro" id="IPR005162">
    <property type="entry name" value="Retrotrans_gag_dom"/>
</dbReference>
<name>A0A9D4XP57_PEA</name>
<dbReference type="AlphaFoldDB" id="A0A9D4XP57"/>
<feature type="region of interest" description="Disordered" evidence="2">
    <location>
        <begin position="549"/>
        <end position="585"/>
    </location>
</feature>
<dbReference type="PANTHER" id="PTHR32108:SF9">
    <property type="entry name" value="REVERSE TRANSCRIPTASE RNASE H-LIKE DOMAIN-CONTAINING PROTEIN"/>
    <property type="match status" value="1"/>
</dbReference>
<protein>
    <recommendedName>
        <fullName evidence="3">Retrotransposon gag domain-containing protein</fullName>
    </recommendedName>
</protein>
<accession>A0A9D4XP57</accession>
<evidence type="ECO:0000313" key="4">
    <source>
        <dbReference type="EMBL" id="KAI5422500.1"/>
    </source>
</evidence>
<dbReference type="EMBL" id="JAMSHJ010000004">
    <property type="protein sequence ID" value="KAI5422500.1"/>
    <property type="molecule type" value="Genomic_DNA"/>
</dbReference>
<evidence type="ECO:0000259" key="3">
    <source>
        <dbReference type="Pfam" id="PF03732"/>
    </source>
</evidence>
<evidence type="ECO:0000256" key="1">
    <source>
        <dbReference type="SAM" id="Coils"/>
    </source>
</evidence>